<organism evidence="3 4">
    <name type="scientific">Clostridium scatologenes</name>
    <dbReference type="NCBI Taxonomy" id="1548"/>
    <lineage>
        <taxon>Bacteria</taxon>
        <taxon>Bacillati</taxon>
        <taxon>Bacillota</taxon>
        <taxon>Clostridia</taxon>
        <taxon>Eubacteriales</taxon>
        <taxon>Clostridiaceae</taxon>
        <taxon>Clostridium</taxon>
    </lineage>
</organism>
<dbReference type="PROSITE" id="PS50943">
    <property type="entry name" value="HTH_CROC1"/>
    <property type="match status" value="1"/>
</dbReference>
<dbReference type="GO" id="GO:0005829">
    <property type="term" value="C:cytosol"/>
    <property type="evidence" value="ECO:0007669"/>
    <property type="project" value="TreeGrafter"/>
</dbReference>
<dbReference type="HOGENOM" id="CLU_2859872_0_0_9"/>
<dbReference type="SUPFAM" id="SSF47413">
    <property type="entry name" value="lambda repressor-like DNA-binding domains"/>
    <property type="match status" value="1"/>
</dbReference>
<dbReference type="PANTHER" id="PTHR46797:SF1">
    <property type="entry name" value="METHYLPHOSPHONATE SYNTHASE"/>
    <property type="match status" value="1"/>
</dbReference>
<dbReference type="CDD" id="cd00093">
    <property type="entry name" value="HTH_XRE"/>
    <property type="match status" value="1"/>
</dbReference>
<dbReference type="STRING" id="1548.CSCA_1445"/>
<dbReference type="EMBL" id="CP009933">
    <property type="protein sequence ID" value="AKA68570.1"/>
    <property type="molecule type" value="Genomic_DNA"/>
</dbReference>
<evidence type="ECO:0000259" key="2">
    <source>
        <dbReference type="PROSITE" id="PS50943"/>
    </source>
</evidence>
<dbReference type="InterPro" id="IPR050807">
    <property type="entry name" value="TransReg_Diox_bact_type"/>
</dbReference>
<evidence type="ECO:0000256" key="1">
    <source>
        <dbReference type="ARBA" id="ARBA00023125"/>
    </source>
</evidence>
<dbReference type="Pfam" id="PF01381">
    <property type="entry name" value="HTH_3"/>
    <property type="match status" value="1"/>
</dbReference>
<gene>
    <name evidence="3" type="ORF">CSCA_1445</name>
</gene>
<feature type="domain" description="HTH cro/C1-type" evidence="2">
    <location>
        <begin position="1"/>
        <end position="46"/>
    </location>
</feature>
<dbReference type="Proteomes" id="UP000033115">
    <property type="component" value="Chromosome"/>
</dbReference>
<keyword evidence="1" id="KW-0238">DNA-binding</keyword>
<evidence type="ECO:0000313" key="3">
    <source>
        <dbReference type="EMBL" id="AKA68570.1"/>
    </source>
</evidence>
<dbReference type="Gene3D" id="1.10.260.40">
    <property type="entry name" value="lambda repressor-like DNA-binding domains"/>
    <property type="match status" value="1"/>
</dbReference>
<accession>A0A0E3JZR3</accession>
<reference evidence="3 4" key="1">
    <citation type="journal article" date="2015" name="J. Biotechnol.">
        <title>Complete genome sequence of a malodorant-producing acetogen, Clostridium scatologenes ATCC 25775(T).</title>
        <authorList>
            <person name="Zhu Z."/>
            <person name="Guo T."/>
            <person name="Zheng H."/>
            <person name="Song T."/>
            <person name="Ouyang P."/>
            <person name="Xie J."/>
        </authorList>
    </citation>
    <scope>NUCLEOTIDE SEQUENCE [LARGE SCALE GENOMIC DNA]</scope>
    <source>
        <strain evidence="3 4">ATCC 25775</strain>
    </source>
</reference>
<sequence>MTQKQLAELAMLSESYISLIEKGSKIPSLYTLEKISKALKVSMGSLIKDDINYTKRKNKKGTLN</sequence>
<dbReference type="InterPro" id="IPR001387">
    <property type="entry name" value="Cro/C1-type_HTH"/>
</dbReference>
<dbReference type="KEGG" id="csq:CSCA_1445"/>
<evidence type="ECO:0000313" key="4">
    <source>
        <dbReference type="Proteomes" id="UP000033115"/>
    </source>
</evidence>
<dbReference type="SMART" id="SM00530">
    <property type="entry name" value="HTH_XRE"/>
    <property type="match status" value="1"/>
</dbReference>
<protein>
    <submittedName>
        <fullName evidence="3">Helix-turn-helix domain protein</fullName>
    </submittedName>
</protein>
<dbReference type="PANTHER" id="PTHR46797">
    <property type="entry name" value="HTH-TYPE TRANSCRIPTIONAL REGULATOR"/>
    <property type="match status" value="1"/>
</dbReference>
<dbReference type="GO" id="GO:0003700">
    <property type="term" value="F:DNA-binding transcription factor activity"/>
    <property type="evidence" value="ECO:0007669"/>
    <property type="project" value="TreeGrafter"/>
</dbReference>
<dbReference type="InterPro" id="IPR010982">
    <property type="entry name" value="Lambda_DNA-bd_dom_sf"/>
</dbReference>
<dbReference type="GO" id="GO:0003677">
    <property type="term" value="F:DNA binding"/>
    <property type="evidence" value="ECO:0007669"/>
    <property type="project" value="UniProtKB-KW"/>
</dbReference>
<keyword evidence="4" id="KW-1185">Reference proteome</keyword>
<name>A0A0E3JZR3_CLOSL</name>
<dbReference type="AlphaFoldDB" id="A0A0E3JZR3"/>
<proteinExistence type="predicted"/>